<dbReference type="RefSeq" id="WP_261498561.1">
    <property type="nucleotide sequence ID" value="NZ_JAODYH010000002.1"/>
</dbReference>
<keyword evidence="2" id="KW-0813">Transport</keyword>
<dbReference type="InterPro" id="IPR007272">
    <property type="entry name" value="Sulf_transp_TsuA/YedE"/>
</dbReference>
<dbReference type="EMBL" id="JAODYH010000002">
    <property type="protein sequence ID" value="MCT9809632.1"/>
    <property type="molecule type" value="Genomic_DNA"/>
</dbReference>
<comment type="subcellular location">
    <subcellularLocation>
        <location evidence="1">Cell inner membrane</location>
        <topology evidence="1">Multi-pass membrane protein</topology>
    </subcellularLocation>
</comment>
<evidence type="ECO:0000256" key="9">
    <source>
        <dbReference type="SAM" id="Phobius"/>
    </source>
</evidence>
<sequence>MNLDWNAFTPWSALAGGLLIGLAAAALIVFNGRIAGISGIIGQLLQRETWAAPTAWGWRAAFVAGLLAAPWLYQQFAPLPAMQMPGSPWVIIAAGLLVGFGTRLGSGCTSGHGVCGLSRLSLRSLVATLTFMAAGVLTVTLVRHVFA</sequence>
<organism evidence="10 11">
    <name type="scientific">Acidovorax bellezanensis</name>
    <dbReference type="NCBI Taxonomy" id="2976702"/>
    <lineage>
        <taxon>Bacteria</taxon>
        <taxon>Pseudomonadati</taxon>
        <taxon>Pseudomonadota</taxon>
        <taxon>Betaproteobacteria</taxon>
        <taxon>Burkholderiales</taxon>
        <taxon>Comamonadaceae</taxon>
        <taxon>Acidovorax</taxon>
    </lineage>
</organism>
<keyword evidence="6 9" id="KW-1133">Transmembrane helix</keyword>
<evidence type="ECO:0000256" key="5">
    <source>
        <dbReference type="ARBA" id="ARBA00022692"/>
    </source>
</evidence>
<evidence type="ECO:0000256" key="3">
    <source>
        <dbReference type="ARBA" id="ARBA00022475"/>
    </source>
</evidence>
<feature type="transmembrane region" description="Helical" evidence="9">
    <location>
        <begin position="56"/>
        <end position="74"/>
    </location>
</feature>
<dbReference type="Pfam" id="PF04143">
    <property type="entry name" value="Sulf_transp"/>
    <property type="match status" value="1"/>
</dbReference>
<gene>
    <name evidence="10" type="ORF">N0K08_03195</name>
</gene>
<evidence type="ECO:0000256" key="1">
    <source>
        <dbReference type="ARBA" id="ARBA00004429"/>
    </source>
</evidence>
<dbReference type="PANTHER" id="PTHR30574:SF1">
    <property type="entry name" value="SULPHUR TRANSPORT DOMAIN-CONTAINING PROTEIN"/>
    <property type="match status" value="1"/>
</dbReference>
<feature type="transmembrane region" description="Helical" evidence="9">
    <location>
        <begin position="12"/>
        <end position="35"/>
    </location>
</feature>
<evidence type="ECO:0000256" key="2">
    <source>
        <dbReference type="ARBA" id="ARBA00022448"/>
    </source>
</evidence>
<keyword evidence="11" id="KW-1185">Reference proteome</keyword>
<proteinExistence type="inferred from homology"/>
<accession>A0ABT2PK74</accession>
<dbReference type="PANTHER" id="PTHR30574">
    <property type="entry name" value="INNER MEMBRANE PROTEIN YEDE"/>
    <property type="match status" value="1"/>
</dbReference>
<comment type="caution">
    <text evidence="10">The sequence shown here is derived from an EMBL/GenBank/DDBJ whole genome shotgun (WGS) entry which is preliminary data.</text>
</comment>
<name>A0ABT2PK74_9BURK</name>
<protein>
    <submittedName>
        <fullName evidence="10">YeeE/YedE family protein</fullName>
    </submittedName>
</protein>
<reference evidence="10 11" key="1">
    <citation type="submission" date="2022-09" db="EMBL/GenBank/DDBJ databases">
        <title>Draft genome of isolate Be4.</title>
        <authorList>
            <person name="Sanchez-Castro I."/>
            <person name="Martinez-Rodriguez P."/>
            <person name="Descostes M."/>
            <person name="Merroun M."/>
        </authorList>
    </citation>
    <scope>NUCLEOTIDE SEQUENCE [LARGE SCALE GENOMIC DNA]</scope>
    <source>
        <strain evidence="10 11">Be4</strain>
    </source>
</reference>
<evidence type="ECO:0000313" key="11">
    <source>
        <dbReference type="Proteomes" id="UP001525968"/>
    </source>
</evidence>
<keyword evidence="5 9" id="KW-0812">Transmembrane</keyword>
<evidence type="ECO:0000313" key="10">
    <source>
        <dbReference type="EMBL" id="MCT9809632.1"/>
    </source>
</evidence>
<evidence type="ECO:0000256" key="8">
    <source>
        <dbReference type="ARBA" id="ARBA00035655"/>
    </source>
</evidence>
<evidence type="ECO:0000256" key="4">
    <source>
        <dbReference type="ARBA" id="ARBA00022519"/>
    </source>
</evidence>
<comment type="similarity">
    <text evidence="8">Belongs to the TsuA/YedE (TC 9.B.102) family.</text>
</comment>
<dbReference type="Proteomes" id="UP001525968">
    <property type="component" value="Unassembled WGS sequence"/>
</dbReference>
<keyword evidence="4" id="KW-0997">Cell inner membrane</keyword>
<feature type="transmembrane region" description="Helical" evidence="9">
    <location>
        <begin position="125"/>
        <end position="146"/>
    </location>
</feature>
<evidence type="ECO:0000256" key="7">
    <source>
        <dbReference type="ARBA" id="ARBA00023136"/>
    </source>
</evidence>
<evidence type="ECO:0000256" key="6">
    <source>
        <dbReference type="ARBA" id="ARBA00022989"/>
    </source>
</evidence>
<feature type="transmembrane region" description="Helical" evidence="9">
    <location>
        <begin position="86"/>
        <end position="104"/>
    </location>
</feature>
<keyword evidence="7 9" id="KW-0472">Membrane</keyword>
<keyword evidence="3" id="KW-1003">Cell membrane</keyword>